<feature type="binding site" evidence="10">
    <location>
        <begin position="9"/>
        <end position="14"/>
    </location>
    <ligand>
        <name>substrate</name>
    </ligand>
</feature>
<evidence type="ECO:0000256" key="4">
    <source>
        <dbReference type="ARBA" id="ARBA00022741"/>
    </source>
</evidence>
<comment type="catalytic activity">
    <reaction evidence="8 10">
        <text>dITP + H2O = dIMP + diphosphate + H(+)</text>
        <dbReference type="Rhea" id="RHEA:28342"/>
        <dbReference type="ChEBI" id="CHEBI:15377"/>
        <dbReference type="ChEBI" id="CHEBI:15378"/>
        <dbReference type="ChEBI" id="CHEBI:33019"/>
        <dbReference type="ChEBI" id="CHEBI:61194"/>
        <dbReference type="ChEBI" id="CHEBI:61382"/>
        <dbReference type="EC" id="3.6.1.66"/>
    </reaction>
</comment>
<dbReference type="PANTHER" id="PTHR11067:SF9">
    <property type="entry name" value="INOSINE TRIPHOSPHATE PYROPHOSPHATASE"/>
    <property type="match status" value="1"/>
</dbReference>
<feature type="active site" description="Proton acceptor" evidence="10">
    <location>
        <position position="71"/>
    </location>
</feature>
<dbReference type="InterPro" id="IPR029001">
    <property type="entry name" value="ITPase-like_fam"/>
</dbReference>
<dbReference type="GO" id="GO:0000166">
    <property type="term" value="F:nucleotide binding"/>
    <property type="evidence" value="ECO:0007669"/>
    <property type="project" value="UniProtKB-KW"/>
</dbReference>
<dbReference type="GO" id="GO:0036220">
    <property type="term" value="F:ITP diphosphatase activity"/>
    <property type="evidence" value="ECO:0007669"/>
    <property type="project" value="UniProtKB-UniRule"/>
</dbReference>
<name>A0A2X4VZC9_LEDLE</name>
<dbReference type="AlphaFoldDB" id="A0A2X4VZC9"/>
<dbReference type="GO" id="GO:0036222">
    <property type="term" value="F:XTP diphosphatase activity"/>
    <property type="evidence" value="ECO:0007669"/>
    <property type="project" value="UniProtKB-UniRule"/>
</dbReference>
<evidence type="ECO:0000256" key="5">
    <source>
        <dbReference type="ARBA" id="ARBA00022801"/>
    </source>
</evidence>
<comment type="function">
    <text evidence="10">Pyrophosphatase that catalyzes the hydrolysis of nucleoside triphosphates to their monophosphate derivatives, with a high preference for the non-canonical purine nucleotides XTP (xanthosine triphosphate), dITP (deoxyinosine triphosphate) and ITP. Seems to function as a house-cleaning enzyme that removes non-canonical purine nucleotides from the nucleotide pool, thus preventing their incorporation into DNA/RNA and avoiding chromosomal lesions.</text>
</comment>
<dbReference type="EMBL" id="LS483476">
    <property type="protein sequence ID" value="SQI55769.1"/>
    <property type="molecule type" value="Genomic_DNA"/>
</dbReference>
<dbReference type="EC" id="3.6.1.66" evidence="10"/>
<dbReference type="KEGG" id="blen:NCTC4824_01515"/>
<feature type="binding site" evidence="10">
    <location>
        <position position="177"/>
    </location>
    <ligand>
        <name>substrate</name>
    </ligand>
</feature>
<accession>A0A2X4VZC9</accession>
<reference evidence="12 13" key="1">
    <citation type="submission" date="2018-06" db="EMBL/GenBank/DDBJ databases">
        <authorList>
            <consortium name="Pathogen Informatics"/>
            <person name="Doyle S."/>
        </authorList>
    </citation>
    <scope>NUCLEOTIDE SEQUENCE [LARGE SCALE GENOMIC DNA]</scope>
    <source>
        <strain evidence="12 13">NCTC4824</strain>
    </source>
</reference>
<feature type="binding site" evidence="10">
    <location>
        <begin position="182"/>
        <end position="183"/>
    </location>
    <ligand>
        <name>substrate</name>
    </ligand>
</feature>
<dbReference type="RefSeq" id="WP_066137134.1">
    <property type="nucleotide sequence ID" value="NZ_CBCSGM010000001.1"/>
</dbReference>
<evidence type="ECO:0000256" key="2">
    <source>
        <dbReference type="ARBA" id="ARBA00011738"/>
    </source>
</evidence>
<keyword evidence="13" id="KW-1185">Reference proteome</keyword>
<feature type="binding site" evidence="10">
    <location>
        <position position="42"/>
    </location>
    <ligand>
        <name>Mg(2+)</name>
        <dbReference type="ChEBI" id="CHEBI:18420"/>
    </ligand>
</feature>
<dbReference type="FunFam" id="3.90.950.10:FF:000001">
    <property type="entry name" value="dITP/XTP pyrophosphatase"/>
    <property type="match status" value="1"/>
</dbReference>
<dbReference type="STRING" id="1348624.GCA_001591545_00602"/>
<evidence type="ECO:0000256" key="1">
    <source>
        <dbReference type="ARBA" id="ARBA00008023"/>
    </source>
</evidence>
<dbReference type="InterPro" id="IPR002637">
    <property type="entry name" value="RdgB/HAM1"/>
</dbReference>
<feature type="binding site" evidence="10">
    <location>
        <position position="71"/>
    </location>
    <ligand>
        <name>Mg(2+)</name>
        <dbReference type="ChEBI" id="CHEBI:18420"/>
    </ligand>
</feature>
<dbReference type="NCBIfam" id="NF011397">
    <property type="entry name" value="PRK14822.1"/>
    <property type="match status" value="1"/>
</dbReference>
<keyword evidence="4 10" id="KW-0547">Nucleotide-binding</keyword>
<dbReference type="GO" id="GO:0009117">
    <property type="term" value="P:nucleotide metabolic process"/>
    <property type="evidence" value="ECO:0007669"/>
    <property type="project" value="UniProtKB-KW"/>
</dbReference>
<comment type="similarity">
    <text evidence="1 10 11">Belongs to the HAM1 NTPase family.</text>
</comment>
<dbReference type="PANTHER" id="PTHR11067">
    <property type="entry name" value="INOSINE TRIPHOSPHATE PYROPHOSPHATASE/HAM1 PROTEIN"/>
    <property type="match status" value="1"/>
</dbReference>
<comment type="subunit">
    <text evidence="2 10">Homodimer.</text>
</comment>
<dbReference type="Proteomes" id="UP000249134">
    <property type="component" value="Chromosome 1"/>
</dbReference>
<dbReference type="HAMAP" id="MF_01405">
    <property type="entry name" value="Non_canon_purine_NTPase"/>
    <property type="match status" value="1"/>
</dbReference>
<dbReference type="GO" id="GO:0009146">
    <property type="term" value="P:purine nucleoside triphosphate catabolic process"/>
    <property type="evidence" value="ECO:0007669"/>
    <property type="project" value="UniProtKB-UniRule"/>
</dbReference>
<feature type="binding site" evidence="10">
    <location>
        <position position="72"/>
    </location>
    <ligand>
        <name>substrate</name>
    </ligand>
</feature>
<dbReference type="GO" id="GO:0035870">
    <property type="term" value="F:dITP diphosphatase activity"/>
    <property type="evidence" value="ECO:0007669"/>
    <property type="project" value="UniProtKB-UniRule"/>
</dbReference>
<evidence type="ECO:0000313" key="13">
    <source>
        <dbReference type="Proteomes" id="UP000249134"/>
    </source>
</evidence>
<comment type="cofactor">
    <cofactor evidence="10">
        <name>Mg(2+)</name>
        <dbReference type="ChEBI" id="CHEBI:18420"/>
    </cofactor>
    <text evidence="10">Binds 1 Mg(2+) ion per subunit.</text>
</comment>
<keyword evidence="3 10" id="KW-0479">Metal-binding</keyword>
<feature type="binding site" evidence="10">
    <location>
        <begin position="154"/>
        <end position="157"/>
    </location>
    <ligand>
        <name>substrate</name>
    </ligand>
</feature>
<keyword evidence="5 10" id="KW-0378">Hydrolase</keyword>
<evidence type="ECO:0000256" key="9">
    <source>
        <dbReference type="ARBA" id="ARBA00052017"/>
    </source>
</evidence>
<gene>
    <name evidence="12" type="primary">rdgB</name>
    <name evidence="12" type="ORF">NCTC4824_01515</name>
</gene>
<keyword evidence="6 10" id="KW-0460">Magnesium</keyword>
<proteinExistence type="inferred from homology"/>
<keyword evidence="7 10" id="KW-0546">Nucleotide metabolism</keyword>
<evidence type="ECO:0000256" key="10">
    <source>
        <dbReference type="HAMAP-Rule" id="MF_01405"/>
    </source>
</evidence>
<protein>
    <recommendedName>
        <fullName evidence="10">dITP/XTP pyrophosphatase</fullName>
        <ecNumber evidence="10">3.6.1.66</ecNumber>
    </recommendedName>
    <alternativeName>
        <fullName evidence="10">Non-canonical purine NTP pyrophosphatase</fullName>
    </alternativeName>
    <alternativeName>
        <fullName evidence="10">Non-standard purine NTP pyrophosphatase</fullName>
    </alternativeName>
    <alternativeName>
        <fullName evidence="10">Nucleoside-triphosphate diphosphatase</fullName>
    </alternativeName>
    <alternativeName>
        <fullName evidence="10">Nucleoside-triphosphate pyrophosphatase</fullName>
        <shortName evidence="10">NTPase</shortName>
    </alternativeName>
</protein>
<evidence type="ECO:0000313" key="12">
    <source>
        <dbReference type="EMBL" id="SQI55769.1"/>
    </source>
</evidence>
<evidence type="ECO:0000256" key="11">
    <source>
        <dbReference type="RuleBase" id="RU003781"/>
    </source>
</evidence>
<dbReference type="CDD" id="cd00515">
    <property type="entry name" value="HAM1"/>
    <property type="match status" value="1"/>
</dbReference>
<dbReference type="Pfam" id="PF01725">
    <property type="entry name" value="Ham1p_like"/>
    <property type="match status" value="1"/>
</dbReference>
<evidence type="ECO:0000256" key="6">
    <source>
        <dbReference type="ARBA" id="ARBA00022842"/>
    </source>
</evidence>
<evidence type="ECO:0000256" key="7">
    <source>
        <dbReference type="ARBA" id="ARBA00023080"/>
    </source>
</evidence>
<organism evidence="12 13">
    <name type="scientific">Lederbergia lenta</name>
    <name type="common">Bacillus lentus</name>
    <dbReference type="NCBI Taxonomy" id="1467"/>
    <lineage>
        <taxon>Bacteria</taxon>
        <taxon>Bacillati</taxon>
        <taxon>Bacillota</taxon>
        <taxon>Bacilli</taxon>
        <taxon>Bacillales</taxon>
        <taxon>Bacillaceae</taxon>
        <taxon>Lederbergia</taxon>
    </lineage>
</organism>
<comment type="catalytic activity">
    <reaction evidence="9 10">
        <text>XTP + H2O = XMP + diphosphate + H(+)</text>
        <dbReference type="Rhea" id="RHEA:28610"/>
        <dbReference type="ChEBI" id="CHEBI:15377"/>
        <dbReference type="ChEBI" id="CHEBI:15378"/>
        <dbReference type="ChEBI" id="CHEBI:33019"/>
        <dbReference type="ChEBI" id="CHEBI:57464"/>
        <dbReference type="ChEBI" id="CHEBI:61314"/>
        <dbReference type="EC" id="3.6.1.66"/>
    </reaction>
</comment>
<evidence type="ECO:0000256" key="3">
    <source>
        <dbReference type="ARBA" id="ARBA00022723"/>
    </source>
</evidence>
<dbReference type="NCBIfam" id="TIGR00042">
    <property type="entry name" value="RdgB/HAM1 family non-canonical purine NTP pyrophosphatase"/>
    <property type="match status" value="1"/>
</dbReference>
<dbReference type="GO" id="GO:0017111">
    <property type="term" value="F:ribonucleoside triphosphate phosphatase activity"/>
    <property type="evidence" value="ECO:0007669"/>
    <property type="project" value="InterPro"/>
</dbReference>
<sequence length="199" mass="21933">MTKQIIVATKNAGKAKEFEALFAPHGIKVLSLLDLANSPDIEETGTTFEENAILKAEGIANLSQSVVIADDSGLIIDELDGMPGIFSARYAGEDKDDDANIDKVLFEMKDVPMEKRTGRFYCALAFAIPRVKTEVVAGVCEGKILNERQGLDGFGYDPIFYVEKEGKSMAEMLPEEKNKISHRSLALKKLKPLVVQYFN</sequence>
<dbReference type="GO" id="GO:0046872">
    <property type="term" value="F:metal ion binding"/>
    <property type="evidence" value="ECO:0007669"/>
    <property type="project" value="UniProtKB-KW"/>
</dbReference>
<comment type="catalytic activity">
    <reaction evidence="10">
        <text>ITP + H2O = IMP + diphosphate + H(+)</text>
        <dbReference type="Rhea" id="RHEA:29399"/>
        <dbReference type="ChEBI" id="CHEBI:15377"/>
        <dbReference type="ChEBI" id="CHEBI:15378"/>
        <dbReference type="ChEBI" id="CHEBI:33019"/>
        <dbReference type="ChEBI" id="CHEBI:58053"/>
        <dbReference type="ChEBI" id="CHEBI:61402"/>
        <dbReference type="EC" id="3.6.1.66"/>
    </reaction>
</comment>
<dbReference type="GO" id="GO:0005829">
    <property type="term" value="C:cytosol"/>
    <property type="evidence" value="ECO:0007669"/>
    <property type="project" value="TreeGrafter"/>
</dbReference>
<dbReference type="SUPFAM" id="SSF52972">
    <property type="entry name" value="ITPase-like"/>
    <property type="match status" value="1"/>
</dbReference>
<evidence type="ECO:0000256" key="8">
    <source>
        <dbReference type="ARBA" id="ARBA00051875"/>
    </source>
</evidence>
<dbReference type="Gene3D" id="3.90.950.10">
    <property type="match status" value="1"/>
</dbReference>
<dbReference type="InterPro" id="IPR020922">
    <property type="entry name" value="dITP/XTP_pyrophosphatase"/>
</dbReference>